<sequence length="144" mass="14618">ASDEDSVTVIVNELPATDAGADVTISEGESTTLTATGADTYLWSTGATTASISVTPNSSTTYTVTGFSNNCESTDEVLVTVNIENVTANAGSDVTICNGESTTLTATGGTTYVWSTGETTASITVNPNTTTDYTVTAFNTAQTA</sequence>
<keyword evidence="2" id="KW-1185">Reference proteome</keyword>
<feature type="non-terminal residue" evidence="1">
    <location>
        <position position="1"/>
    </location>
</feature>
<name>A0ABT0HEU5_9FLAO</name>
<evidence type="ECO:0000313" key="1">
    <source>
        <dbReference type="EMBL" id="MCK8482380.1"/>
    </source>
</evidence>
<feature type="non-terminal residue" evidence="1">
    <location>
        <position position="144"/>
    </location>
</feature>
<evidence type="ECO:0000313" key="2">
    <source>
        <dbReference type="Proteomes" id="UP001203687"/>
    </source>
</evidence>
<reference evidence="1" key="1">
    <citation type="submission" date="2022-04" db="EMBL/GenBank/DDBJ databases">
        <authorList>
            <person name="Ren T."/>
        </authorList>
    </citation>
    <scope>NUCLEOTIDE SEQUENCE</scope>
    <source>
        <strain evidence="1">F63249</strain>
    </source>
</reference>
<gene>
    <name evidence="1" type="ORF">MUY34_17275</name>
</gene>
<accession>A0ABT0HEU5</accession>
<proteinExistence type="predicted"/>
<protein>
    <submittedName>
        <fullName evidence="1">Gliding motility protein</fullName>
    </submittedName>
</protein>
<organism evidence="1 2">
    <name type="scientific">Psychroserpens algicola</name>
    <dbReference type="NCBI Taxonomy" id="1719034"/>
    <lineage>
        <taxon>Bacteria</taxon>
        <taxon>Pseudomonadati</taxon>
        <taxon>Bacteroidota</taxon>
        <taxon>Flavobacteriia</taxon>
        <taxon>Flavobacteriales</taxon>
        <taxon>Flavobacteriaceae</taxon>
        <taxon>Psychroserpens</taxon>
    </lineage>
</organism>
<dbReference type="Proteomes" id="UP001203687">
    <property type="component" value="Unassembled WGS sequence"/>
</dbReference>
<comment type="caution">
    <text evidence="1">The sequence shown here is derived from an EMBL/GenBank/DDBJ whole genome shotgun (WGS) entry which is preliminary data.</text>
</comment>
<dbReference type="EMBL" id="JALPQF010000103">
    <property type="protein sequence ID" value="MCK8482380.1"/>
    <property type="molecule type" value="Genomic_DNA"/>
</dbReference>